<dbReference type="Gene3D" id="3.40.630.30">
    <property type="match status" value="1"/>
</dbReference>
<dbReference type="STRING" id="485913.Krac_7370"/>
<proteinExistence type="predicted"/>
<evidence type="ECO:0000256" key="2">
    <source>
        <dbReference type="ARBA" id="ARBA00023315"/>
    </source>
</evidence>
<name>D6TS27_KTERA</name>
<dbReference type="PANTHER" id="PTHR43072">
    <property type="entry name" value="N-ACETYLTRANSFERASE"/>
    <property type="match status" value="1"/>
</dbReference>
<dbReference type="GO" id="GO:0016747">
    <property type="term" value="F:acyltransferase activity, transferring groups other than amino-acyl groups"/>
    <property type="evidence" value="ECO:0007669"/>
    <property type="project" value="InterPro"/>
</dbReference>
<dbReference type="InterPro" id="IPR016181">
    <property type="entry name" value="Acyl_CoA_acyltransferase"/>
</dbReference>
<dbReference type="SUPFAM" id="SSF55729">
    <property type="entry name" value="Acyl-CoA N-acyltransferases (Nat)"/>
    <property type="match status" value="1"/>
</dbReference>
<dbReference type="CDD" id="cd04301">
    <property type="entry name" value="NAT_SF"/>
    <property type="match status" value="1"/>
</dbReference>
<feature type="domain" description="N-acetyltransferase" evidence="3">
    <location>
        <begin position="1"/>
        <end position="158"/>
    </location>
</feature>
<keyword evidence="1 4" id="KW-0808">Transferase</keyword>
<dbReference type="PROSITE" id="PS51186">
    <property type="entry name" value="GNAT"/>
    <property type="match status" value="1"/>
</dbReference>
<dbReference type="Proteomes" id="UP000004508">
    <property type="component" value="Unassembled WGS sequence"/>
</dbReference>
<dbReference type="RefSeq" id="WP_007910119.1">
    <property type="nucleotide sequence ID" value="NZ_ADVG01000002.1"/>
</dbReference>
<keyword evidence="2" id="KW-0012">Acyltransferase</keyword>
<sequence>MRVRVATVADASAIATIYNQGIEDRVGTFETQLRTEAMVASWFDGMHPIVVVEQEQDIIAYASTSSYRSRPCYAGIAEFSVYVRRDWRGKGAGRLAITYLLQESAAAGFWKLLSRVFVENEASRGLLRSLGFREVGIYEKHGQLDGIWRDVVIVEYLIASNLATASFDQSSRHTI</sequence>
<gene>
    <name evidence="4" type="ORF">Krac_7370</name>
</gene>
<dbReference type="eggNOG" id="COG1247">
    <property type="taxonomic scope" value="Bacteria"/>
</dbReference>
<dbReference type="InParanoid" id="D6TS27"/>
<dbReference type="OrthoDB" id="9798006at2"/>
<dbReference type="PANTHER" id="PTHR43072:SF23">
    <property type="entry name" value="UPF0039 PROTEIN C11D3.02C"/>
    <property type="match status" value="1"/>
</dbReference>
<accession>D6TS27</accession>
<evidence type="ECO:0000256" key="1">
    <source>
        <dbReference type="ARBA" id="ARBA00022679"/>
    </source>
</evidence>
<evidence type="ECO:0000313" key="4">
    <source>
        <dbReference type="EMBL" id="EFH86100.1"/>
    </source>
</evidence>
<dbReference type="AlphaFoldDB" id="D6TS27"/>
<dbReference type="InterPro" id="IPR000182">
    <property type="entry name" value="GNAT_dom"/>
</dbReference>
<dbReference type="Pfam" id="PF00583">
    <property type="entry name" value="Acetyltransf_1"/>
    <property type="match status" value="1"/>
</dbReference>
<evidence type="ECO:0000313" key="5">
    <source>
        <dbReference type="Proteomes" id="UP000004508"/>
    </source>
</evidence>
<keyword evidence="5" id="KW-1185">Reference proteome</keyword>
<reference evidence="4 5" key="1">
    <citation type="journal article" date="2011" name="Stand. Genomic Sci.">
        <title>Non-contiguous finished genome sequence and contextual data of the filamentous soil bacterium Ktedonobacter racemifer type strain (SOSP1-21).</title>
        <authorList>
            <person name="Chang Y.J."/>
            <person name="Land M."/>
            <person name="Hauser L."/>
            <person name="Chertkov O."/>
            <person name="Del Rio T.G."/>
            <person name="Nolan M."/>
            <person name="Copeland A."/>
            <person name="Tice H."/>
            <person name="Cheng J.F."/>
            <person name="Lucas S."/>
            <person name="Han C."/>
            <person name="Goodwin L."/>
            <person name="Pitluck S."/>
            <person name="Ivanova N."/>
            <person name="Ovchinikova G."/>
            <person name="Pati A."/>
            <person name="Chen A."/>
            <person name="Palaniappan K."/>
            <person name="Mavromatis K."/>
            <person name="Liolios K."/>
            <person name="Brettin T."/>
            <person name="Fiebig A."/>
            <person name="Rohde M."/>
            <person name="Abt B."/>
            <person name="Goker M."/>
            <person name="Detter J.C."/>
            <person name="Woyke T."/>
            <person name="Bristow J."/>
            <person name="Eisen J.A."/>
            <person name="Markowitz V."/>
            <person name="Hugenholtz P."/>
            <person name="Kyrpides N.C."/>
            <person name="Klenk H.P."/>
            <person name="Lapidus A."/>
        </authorList>
    </citation>
    <scope>NUCLEOTIDE SEQUENCE [LARGE SCALE GENOMIC DNA]</scope>
    <source>
        <strain evidence="5">DSM 44963</strain>
    </source>
</reference>
<evidence type="ECO:0000259" key="3">
    <source>
        <dbReference type="PROSITE" id="PS51186"/>
    </source>
</evidence>
<dbReference type="NCBIfam" id="NF040503">
    <property type="entry name" value="resist_ArsN1a"/>
    <property type="match status" value="1"/>
</dbReference>
<organism evidence="4 5">
    <name type="scientific">Ktedonobacter racemifer DSM 44963</name>
    <dbReference type="NCBI Taxonomy" id="485913"/>
    <lineage>
        <taxon>Bacteria</taxon>
        <taxon>Bacillati</taxon>
        <taxon>Chloroflexota</taxon>
        <taxon>Ktedonobacteria</taxon>
        <taxon>Ktedonobacterales</taxon>
        <taxon>Ktedonobacteraceae</taxon>
        <taxon>Ktedonobacter</taxon>
    </lineage>
</organism>
<comment type="caution">
    <text evidence="4">The sequence shown here is derived from an EMBL/GenBank/DDBJ whole genome shotgun (WGS) entry which is preliminary data.</text>
</comment>
<dbReference type="EMBL" id="ADVG01000002">
    <property type="protein sequence ID" value="EFH86100.1"/>
    <property type="molecule type" value="Genomic_DNA"/>
</dbReference>
<protein>
    <submittedName>
        <fullName evidence="4">GCN5-related N-acetyltransferase</fullName>
    </submittedName>
</protein>